<gene>
    <name evidence="1" type="ORF">FA13DRAFT_151455</name>
</gene>
<reference evidence="1 2" key="1">
    <citation type="journal article" date="2019" name="Nat. Ecol. Evol.">
        <title>Megaphylogeny resolves global patterns of mushroom evolution.</title>
        <authorList>
            <person name="Varga T."/>
            <person name="Krizsan K."/>
            <person name="Foldi C."/>
            <person name="Dima B."/>
            <person name="Sanchez-Garcia M."/>
            <person name="Sanchez-Ramirez S."/>
            <person name="Szollosi G.J."/>
            <person name="Szarkandi J.G."/>
            <person name="Papp V."/>
            <person name="Albert L."/>
            <person name="Andreopoulos W."/>
            <person name="Angelini C."/>
            <person name="Antonin V."/>
            <person name="Barry K.W."/>
            <person name="Bougher N.L."/>
            <person name="Buchanan P."/>
            <person name="Buyck B."/>
            <person name="Bense V."/>
            <person name="Catcheside P."/>
            <person name="Chovatia M."/>
            <person name="Cooper J."/>
            <person name="Damon W."/>
            <person name="Desjardin D."/>
            <person name="Finy P."/>
            <person name="Geml J."/>
            <person name="Haridas S."/>
            <person name="Hughes K."/>
            <person name="Justo A."/>
            <person name="Karasinski D."/>
            <person name="Kautmanova I."/>
            <person name="Kiss B."/>
            <person name="Kocsube S."/>
            <person name="Kotiranta H."/>
            <person name="LaButti K.M."/>
            <person name="Lechner B.E."/>
            <person name="Liimatainen K."/>
            <person name="Lipzen A."/>
            <person name="Lukacs Z."/>
            <person name="Mihaltcheva S."/>
            <person name="Morgado L.N."/>
            <person name="Niskanen T."/>
            <person name="Noordeloos M.E."/>
            <person name="Ohm R.A."/>
            <person name="Ortiz-Santana B."/>
            <person name="Ovrebo C."/>
            <person name="Racz N."/>
            <person name="Riley R."/>
            <person name="Savchenko A."/>
            <person name="Shiryaev A."/>
            <person name="Soop K."/>
            <person name="Spirin V."/>
            <person name="Szebenyi C."/>
            <person name="Tomsovsky M."/>
            <person name="Tulloss R.E."/>
            <person name="Uehling J."/>
            <person name="Grigoriev I.V."/>
            <person name="Vagvolgyi C."/>
            <person name="Papp T."/>
            <person name="Martin F.M."/>
            <person name="Miettinen O."/>
            <person name="Hibbett D.S."/>
            <person name="Nagy L.G."/>
        </authorList>
    </citation>
    <scope>NUCLEOTIDE SEQUENCE [LARGE SCALE GENOMIC DNA]</scope>
    <source>
        <strain evidence="1 2">FP101781</strain>
    </source>
</reference>
<evidence type="ECO:0000313" key="1">
    <source>
        <dbReference type="EMBL" id="TEB33396.1"/>
    </source>
</evidence>
<accession>A0A4Y7TGV9</accession>
<organism evidence="1 2">
    <name type="scientific">Coprinellus micaceus</name>
    <name type="common">Glistening ink-cap mushroom</name>
    <name type="synonym">Coprinus micaceus</name>
    <dbReference type="NCBI Taxonomy" id="71717"/>
    <lineage>
        <taxon>Eukaryota</taxon>
        <taxon>Fungi</taxon>
        <taxon>Dikarya</taxon>
        <taxon>Basidiomycota</taxon>
        <taxon>Agaricomycotina</taxon>
        <taxon>Agaricomycetes</taxon>
        <taxon>Agaricomycetidae</taxon>
        <taxon>Agaricales</taxon>
        <taxon>Agaricineae</taxon>
        <taxon>Psathyrellaceae</taxon>
        <taxon>Coprinellus</taxon>
    </lineage>
</organism>
<evidence type="ECO:0000313" key="2">
    <source>
        <dbReference type="Proteomes" id="UP000298030"/>
    </source>
</evidence>
<sequence>MVCLLSSVGSAAPDPLKYIGVPAVPPQAFGYAHFSDLPMYAFQRRLYQVPAGNKESSLFHVEPTEIPSPAGRRPILKLTGSQRGVTITIMAATSRASGGSPISWMLLASRGARSGGRSLGKV</sequence>
<dbReference type="Proteomes" id="UP000298030">
    <property type="component" value="Unassembled WGS sequence"/>
</dbReference>
<dbReference type="EMBL" id="QPFP01000012">
    <property type="protein sequence ID" value="TEB33396.1"/>
    <property type="molecule type" value="Genomic_DNA"/>
</dbReference>
<comment type="caution">
    <text evidence="1">The sequence shown here is derived from an EMBL/GenBank/DDBJ whole genome shotgun (WGS) entry which is preliminary data.</text>
</comment>
<keyword evidence="2" id="KW-1185">Reference proteome</keyword>
<dbReference type="AlphaFoldDB" id="A0A4Y7TGV9"/>
<name>A0A4Y7TGV9_COPMI</name>
<protein>
    <submittedName>
        <fullName evidence="1">Uncharacterized protein</fullName>
    </submittedName>
</protein>
<proteinExistence type="predicted"/>